<evidence type="ECO:0000256" key="3">
    <source>
        <dbReference type="PROSITE-ProRule" id="PRU00335"/>
    </source>
</evidence>
<dbReference type="InterPro" id="IPR036271">
    <property type="entry name" value="Tet_transcr_reg_TetR-rel_C_sf"/>
</dbReference>
<dbReference type="Gene3D" id="1.10.10.60">
    <property type="entry name" value="Homeodomain-like"/>
    <property type="match status" value="1"/>
</dbReference>
<dbReference type="PANTHER" id="PTHR43479:SF11">
    <property type="entry name" value="ACREF_ENVCD OPERON REPRESSOR-RELATED"/>
    <property type="match status" value="1"/>
</dbReference>
<name>A0A1Y0CK97_9BACI</name>
<evidence type="ECO:0000256" key="2">
    <source>
        <dbReference type="ARBA" id="ARBA00023125"/>
    </source>
</evidence>
<dbReference type="PRINTS" id="PR00455">
    <property type="entry name" value="HTHTETR"/>
</dbReference>
<keyword evidence="1" id="KW-0678">Repressor</keyword>
<protein>
    <submittedName>
        <fullName evidence="5">TetR family transcriptional regulator</fullName>
    </submittedName>
    <submittedName>
        <fullName evidence="6">TetR/AcrR family transcriptional regulator</fullName>
    </submittedName>
</protein>
<reference evidence="6 8" key="2">
    <citation type="submission" date="2019-08" db="EMBL/GenBank/DDBJ databases">
        <title>Bacillus genomes from the desert of Cuatro Cienegas, Coahuila.</title>
        <authorList>
            <person name="Olmedo-Alvarez G."/>
        </authorList>
    </citation>
    <scope>NUCLEOTIDE SEQUENCE [LARGE SCALE GENOMIC DNA]</scope>
    <source>
        <strain evidence="6 8">CH88_3T</strain>
    </source>
</reference>
<dbReference type="EMBL" id="VTEU01000001">
    <property type="protein sequence ID" value="TYS60981.1"/>
    <property type="molecule type" value="Genomic_DNA"/>
</dbReference>
<dbReference type="Gene3D" id="1.10.357.10">
    <property type="entry name" value="Tetracycline Repressor, domain 2"/>
    <property type="match status" value="1"/>
</dbReference>
<evidence type="ECO:0000313" key="8">
    <source>
        <dbReference type="Proteomes" id="UP000323393"/>
    </source>
</evidence>
<evidence type="ECO:0000313" key="5">
    <source>
        <dbReference type="EMBL" id="ART75699.1"/>
    </source>
</evidence>
<dbReference type="PANTHER" id="PTHR43479">
    <property type="entry name" value="ACREF/ENVCD OPERON REPRESSOR-RELATED"/>
    <property type="match status" value="1"/>
</dbReference>
<dbReference type="PROSITE" id="PS50977">
    <property type="entry name" value="HTH_TETR_2"/>
    <property type="match status" value="1"/>
</dbReference>
<dbReference type="RefSeq" id="WP_088017573.1">
    <property type="nucleotide sequence ID" value="NZ_CP020880.1"/>
</dbReference>
<feature type="domain" description="HTH tetR-type" evidence="4">
    <location>
        <begin position="1"/>
        <end position="61"/>
    </location>
</feature>
<dbReference type="EMBL" id="CP020880">
    <property type="protein sequence ID" value="ART75699.1"/>
    <property type="molecule type" value="Genomic_DNA"/>
</dbReference>
<accession>A0A1Y0CK97</accession>
<dbReference type="InterPro" id="IPR009057">
    <property type="entry name" value="Homeodomain-like_sf"/>
</dbReference>
<sequence length="188" mass="21756">MDRKQSILEAALKSFSLFGYKATTMDQVAKLANVGKGTIYTFYSNKEELFSEIVAGILREMQEVADQSINTEQSFFENAHRALISLLDFRNEHQLTVKLIQEEKELGTKIVNHELNRLEHMIITFIKERIEKAIEKGELRKCDPEVTAFLMLKLYVALVVDWEEHHTPLSKEEIANLFELYFIKGLST</sequence>
<evidence type="ECO:0000313" key="7">
    <source>
        <dbReference type="Proteomes" id="UP000195573"/>
    </source>
</evidence>
<dbReference type="GO" id="GO:0003677">
    <property type="term" value="F:DNA binding"/>
    <property type="evidence" value="ECO:0007669"/>
    <property type="project" value="UniProtKB-UniRule"/>
</dbReference>
<dbReference type="InterPro" id="IPR001647">
    <property type="entry name" value="HTH_TetR"/>
</dbReference>
<dbReference type="SUPFAM" id="SSF46689">
    <property type="entry name" value="Homeodomain-like"/>
    <property type="match status" value="1"/>
</dbReference>
<keyword evidence="7" id="KW-1185">Reference proteome</keyword>
<dbReference type="SUPFAM" id="SSF48498">
    <property type="entry name" value="Tetracyclin repressor-like, C-terminal domain"/>
    <property type="match status" value="1"/>
</dbReference>
<evidence type="ECO:0000313" key="6">
    <source>
        <dbReference type="EMBL" id="TYS60981.1"/>
    </source>
</evidence>
<organism evidence="6 8">
    <name type="scientific">Sutcliffiella horikoshii</name>
    <dbReference type="NCBI Taxonomy" id="79883"/>
    <lineage>
        <taxon>Bacteria</taxon>
        <taxon>Bacillati</taxon>
        <taxon>Bacillota</taxon>
        <taxon>Bacilli</taxon>
        <taxon>Bacillales</taxon>
        <taxon>Bacillaceae</taxon>
        <taxon>Sutcliffiella</taxon>
    </lineage>
</organism>
<dbReference type="Proteomes" id="UP000323393">
    <property type="component" value="Unassembled WGS sequence"/>
</dbReference>
<dbReference type="InterPro" id="IPR050624">
    <property type="entry name" value="HTH-type_Tx_Regulator"/>
</dbReference>
<reference evidence="5 7" key="1">
    <citation type="submission" date="2017-04" db="EMBL/GenBank/DDBJ databases">
        <title>Complete Genome Sequence of the Bacillus horikoshii 20a strain from Cuatro Cienegas, Coahuila, Mexico.</title>
        <authorList>
            <person name="Zarza E."/>
            <person name="Alcaraz L.D."/>
            <person name="Aguilar-Salinas B."/>
            <person name="Islas A."/>
            <person name="Olmedo-Alvarez G."/>
        </authorList>
    </citation>
    <scope>NUCLEOTIDE SEQUENCE [LARGE SCALE GENOMIC DNA]</scope>
    <source>
        <strain evidence="5 7">20a</strain>
    </source>
</reference>
<evidence type="ECO:0000259" key="4">
    <source>
        <dbReference type="PROSITE" id="PS50977"/>
    </source>
</evidence>
<evidence type="ECO:0000256" key="1">
    <source>
        <dbReference type="ARBA" id="ARBA00022491"/>
    </source>
</evidence>
<dbReference type="KEGG" id="bhk:B4U37_06505"/>
<keyword evidence="2 3" id="KW-0238">DNA-binding</keyword>
<dbReference type="AlphaFoldDB" id="A0A1Y0CK97"/>
<gene>
    <name evidence="5" type="ORF">B4U37_06505</name>
    <name evidence="6" type="ORF">FZC74_01510</name>
</gene>
<feature type="DNA-binding region" description="H-T-H motif" evidence="3">
    <location>
        <begin position="24"/>
        <end position="43"/>
    </location>
</feature>
<proteinExistence type="predicted"/>
<dbReference type="GeneID" id="96738074"/>
<dbReference type="Pfam" id="PF00440">
    <property type="entry name" value="TetR_N"/>
    <property type="match status" value="1"/>
</dbReference>
<dbReference type="Proteomes" id="UP000195573">
    <property type="component" value="Chromosome"/>
</dbReference>